<evidence type="ECO:0008006" key="3">
    <source>
        <dbReference type="Google" id="ProtNLM"/>
    </source>
</evidence>
<accession>A0A8J3K5P3</accession>
<dbReference type="SUPFAM" id="SSF48371">
    <property type="entry name" value="ARM repeat"/>
    <property type="match status" value="2"/>
</dbReference>
<comment type="caution">
    <text evidence="1">The sequence shown here is derived from an EMBL/GenBank/DDBJ whole genome shotgun (WGS) entry which is preliminary data.</text>
</comment>
<evidence type="ECO:0000313" key="1">
    <source>
        <dbReference type="EMBL" id="GIF89944.1"/>
    </source>
</evidence>
<name>A0A8J3K5P3_9ACTN</name>
<protein>
    <recommendedName>
        <fullName evidence="3">HEAT repeat protein</fullName>
    </recommendedName>
</protein>
<dbReference type="AlphaFoldDB" id="A0A8J3K5P3"/>
<dbReference type="Gene3D" id="1.25.10.10">
    <property type="entry name" value="Leucine-rich Repeat Variant"/>
    <property type="match status" value="2"/>
</dbReference>
<evidence type="ECO:0000313" key="2">
    <source>
        <dbReference type="Proteomes" id="UP000619293"/>
    </source>
</evidence>
<dbReference type="Proteomes" id="UP000619293">
    <property type="component" value="Unassembled WGS sequence"/>
</dbReference>
<dbReference type="EMBL" id="BONG01000019">
    <property type="protein sequence ID" value="GIF89944.1"/>
    <property type="molecule type" value="Genomic_DNA"/>
</dbReference>
<organism evidence="1 2">
    <name type="scientific">Catellatospora chokoriensis</name>
    <dbReference type="NCBI Taxonomy" id="310353"/>
    <lineage>
        <taxon>Bacteria</taxon>
        <taxon>Bacillati</taxon>
        <taxon>Actinomycetota</taxon>
        <taxon>Actinomycetes</taxon>
        <taxon>Micromonosporales</taxon>
        <taxon>Micromonosporaceae</taxon>
        <taxon>Catellatospora</taxon>
    </lineage>
</organism>
<reference evidence="1 2" key="1">
    <citation type="submission" date="2021-01" db="EMBL/GenBank/DDBJ databases">
        <title>Whole genome shotgun sequence of Catellatospora chokoriensis NBRC 107358.</title>
        <authorList>
            <person name="Komaki H."/>
            <person name="Tamura T."/>
        </authorList>
    </citation>
    <scope>NUCLEOTIDE SEQUENCE [LARGE SCALE GENOMIC DNA]</scope>
    <source>
        <strain evidence="1 2">NBRC 107358</strain>
    </source>
</reference>
<sequence length="686" mass="72444">MILRVTDGGELLAGVDEVRWGRMRHAYGPAVEVPDLLRGLADADPAVRETALDAMYGGIHHQGDVYACTIAVIPFLLRIAADAGRPGRAEVIGLLAGIAGADDPEPRTGLYRQAREAVSGAYPLWCALAHDPDPQVRAAVPAVLPVCAEHAADCAGLLRDRFALEPDVRVRVAIIESAARLARRGADAQGIVGWLADLLAHDEDVQVRLTALTALAPLPAQPGVPPVPVRTALDLLDAVYAQGTPISEPAGFATDTLLGSVRRRQEAAAAGRRAPDAAQLVRAISDGLADRVEDRITLLSALLASPDWECRCDALYPASNLINGWRGSFAQVVALVGEQLHDGHHGLRPRAAHVLEDLGELARPAADALFEGLSRSPRAAHHPTMSGRLPWVVAWAREQPTIGPALKALAGAGDPRALPMLQWALEQRQVPRDVGQLIAPYGAEAGHLLPLLRRRLRRLRSDDRCDNLAYAVGAIGPAAADAVPDLLKLPVSSAVIRAVAAIGPAAAPAMGWLREQAAASERRVAAAAADALYTVGGDAAAALAVYDRFLTGDSYDQRAAAEGLGRLGPHAAERAGRLRKLLRGKDSHGWLRLNAARALWQVAGEASTVMPVLESVWTANPHTRTAIAQVWSGMGAAASAARPLLAAELARVRRHNASPDGYSSSQVVDDEHLLRACRAALAALDG</sequence>
<dbReference type="InterPro" id="IPR016024">
    <property type="entry name" value="ARM-type_fold"/>
</dbReference>
<dbReference type="InterPro" id="IPR011989">
    <property type="entry name" value="ARM-like"/>
</dbReference>
<proteinExistence type="predicted"/>
<gene>
    <name evidence="1" type="ORF">Cch02nite_33880</name>
</gene>
<keyword evidence="2" id="KW-1185">Reference proteome</keyword>